<name>A0A7S9GZ80_9BRAD</name>
<protein>
    <submittedName>
        <fullName evidence="2">DUF2235 domain-containing protein</fullName>
    </submittedName>
</protein>
<dbReference type="InterPro" id="IPR018712">
    <property type="entry name" value="Tle1-like_cat"/>
</dbReference>
<reference evidence="2 3" key="1">
    <citation type="submission" date="2020-09" db="EMBL/GenBank/DDBJ databases">
        <title>Complete genomes of bradyrhizobia occurring on native shrubby legumes in Australia.</title>
        <authorList>
            <person name="Lafay B."/>
        </authorList>
    </citation>
    <scope>NUCLEOTIDE SEQUENCE [LARGE SCALE GENOMIC DNA]</scope>
    <source>
        <strain evidence="2 3">BDV5040</strain>
    </source>
</reference>
<accession>A0A7S9GZ80</accession>
<evidence type="ECO:0000313" key="3">
    <source>
        <dbReference type="Proteomes" id="UP000594621"/>
    </source>
</evidence>
<dbReference type="Proteomes" id="UP000594621">
    <property type="component" value="Chromosome"/>
</dbReference>
<evidence type="ECO:0000313" key="2">
    <source>
        <dbReference type="EMBL" id="QPF91243.1"/>
    </source>
</evidence>
<gene>
    <name evidence="2" type="ORF">IC761_33130</name>
</gene>
<evidence type="ECO:0000259" key="1">
    <source>
        <dbReference type="Pfam" id="PF09994"/>
    </source>
</evidence>
<keyword evidence="3" id="KW-1185">Reference proteome</keyword>
<feature type="domain" description="T6SS Phospholipase effector Tle1-like catalytic" evidence="1">
    <location>
        <begin position="2"/>
        <end position="261"/>
    </location>
</feature>
<dbReference type="PANTHER" id="PTHR33840">
    <property type="match status" value="1"/>
</dbReference>
<dbReference type="RefSeq" id="WP_195800815.1">
    <property type="nucleotide sequence ID" value="NZ_CP061379.1"/>
</dbReference>
<dbReference type="EMBL" id="CP061379">
    <property type="protein sequence ID" value="QPF91243.1"/>
    <property type="molecule type" value="Genomic_DNA"/>
</dbReference>
<dbReference type="Pfam" id="PF09994">
    <property type="entry name" value="T6SS_Tle1-like_cat"/>
    <property type="match status" value="1"/>
</dbReference>
<dbReference type="PANTHER" id="PTHR33840:SF1">
    <property type="entry name" value="TLE1 PHOSPHOLIPASE DOMAIN-CONTAINING PROTEIN"/>
    <property type="match status" value="1"/>
</dbReference>
<dbReference type="KEGG" id="bcou:IC761_33130"/>
<sequence>MKRLCVFMDGTWNVPKHLTNVSRLAALVAPVDPAGIPQNQKYVVGIGTDFTDRLRGAFGKGINNRVRTAYAWLAENFSPGDHIYVFGFSRGAFEARSLVGFLDRCGLSTKADVPIVAALFERYRRPDVAPNRSELASTGRQLTKDERNFLDRTRPVEVRFLGIWDTVRYLDIPYGRIRGFSRSENLFHEIMSTRSCRTIRQAIAIDEHRKPYRVEHFELSRQHAGSTDTEQRWFAGDHCDVGGGPPGGMISNVPLRWMQQEAASAGLHFKGLQPLTGDEHSYTLHDAYRRFLGGAFRVASARYYREIEKRTGIRSTIDASVLKRCREDRRYRPSNLRDWAKEVGCDLALQKDDFQF</sequence>
<organism evidence="2 3">
    <name type="scientific">Bradyrhizobium commune</name>
    <dbReference type="NCBI Taxonomy" id="83627"/>
    <lineage>
        <taxon>Bacteria</taxon>
        <taxon>Pseudomonadati</taxon>
        <taxon>Pseudomonadota</taxon>
        <taxon>Alphaproteobacteria</taxon>
        <taxon>Hyphomicrobiales</taxon>
        <taxon>Nitrobacteraceae</taxon>
        <taxon>Bradyrhizobium</taxon>
    </lineage>
</organism>
<dbReference type="AlphaFoldDB" id="A0A7S9GZ80"/>
<proteinExistence type="predicted"/>